<name>Q1IB88_PSEE4</name>
<sequence length="78" mass="9392">MSPGLIGYPVNLFGSRTYFMIPRLASASLIAAFLLLGGCYSHHYHDDDGWRDRDHRHHHRHDRDDDDDDRQYRDRYYR</sequence>
<organism evidence="2 3">
    <name type="scientific">Pseudomonas entomophila (strain L48)</name>
    <dbReference type="NCBI Taxonomy" id="384676"/>
    <lineage>
        <taxon>Bacteria</taxon>
        <taxon>Pseudomonadati</taxon>
        <taxon>Pseudomonadota</taxon>
        <taxon>Gammaproteobacteria</taxon>
        <taxon>Pseudomonadales</taxon>
        <taxon>Pseudomonadaceae</taxon>
        <taxon>Pseudomonas</taxon>
    </lineage>
</organism>
<dbReference type="STRING" id="384676.PSEEN2263"/>
<evidence type="ECO:0000313" key="3">
    <source>
        <dbReference type="Proteomes" id="UP000000658"/>
    </source>
</evidence>
<dbReference type="KEGG" id="pen:PSEEN2263"/>
<gene>
    <name evidence="2" type="ordered locus">PSEEN2263</name>
</gene>
<proteinExistence type="predicted"/>
<evidence type="ECO:0000313" key="2">
    <source>
        <dbReference type="EMBL" id="CAK15078.1"/>
    </source>
</evidence>
<evidence type="ECO:0000256" key="1">
    <source>
        <dbReference type="SAM" id="MobiDB-lite"/>
    </source>
</evidence>
<dbReference type="HOGENOM" id="CLU_189960_0_0_6"/>
<accession>Q1IB88</accession>
<dbReference type="AlphaFoldDB" id="Q1IB88"/>
<dbReference type="Proteomes" id="UP000000658">
    <property type="component" value="Chromosome"/>
</dbReference>
<reference evidence="2 3" key="1">
    <citation type="journal article" date="2006" name="Nat. Biotechnol.">
        <title>Complete genome sequence of the entomopathogenic and metabolically versatile soil bacterium Pseudomonas entomophila.</title>
        <authorList>
            <person name="Vodovar N."/>
            <person name="Vallenet D."/>
            <person name="Cruveiller S."/>
            <person name="Rouy Z."/>
            <person name="Barbe V."/>
            <person name="Acosta C."/>
            <person name="Cattolico L."/>
            <person name="Jubin C."/>
            <person name="Lajus A."/>
            <person name="Segurens B."/>
            <person name="Vacherie B."/>
            <person name="Wincker P."/>
            <person name="Weissenbach J."/>
            <person name="Lemaitre B."/>
            <person name="Medigue C."/>
            <person name="Boccard F."/>
        </authorList>
    </citation>
    <scope>NUCLEOTIDE SEQUENCE [LARGE SCALE GENOMIC DNA]</scope>
    <source>
        <strain evidence="2 3">L48</strain>
    </source>
</reference>
<protein>
    <submittedName>
        <fullName evidence="2">Uncharacterized protein</fullName>
    </submittedName>
</protein>
<dbReference type="EMBL" id="CT573326">
    <property type="protein sequence ID" value="CAK15078.1"/>
    <property type="molecule type" value="Genomic_DNA"/>
</dbReference>
<feature type="region of interest" description="Disordered" evidence="1">
    <location>
        <begin position="48"/>
        <end position="78"/>
    </location>
</feature>